<accession>A0A8J2RYS4</accession>
<evidence type="ECO:0000256" key="7">
    <source>
        <dbReference type="ARBA" id="ARBA00022833"/>
    </source>
</evidence>
<keyword evidence="5 15" id="KW-0732">Signal</keyword>
<dbReference type="InterPro" id="IPR004843">
    <property type="entry name" value="Calcineurin-like_PHP"/>
</dbReference>
<dbReference type="GO" id="GO:0016020">
    <property type="term" value="C:membrane"/>
    <property type="evidence" value="ECO:0007669"/>
    <property type="project" value="GOC"/>
</dbReference>
<keyword evidence="8 14" id="KW-1015">Disulfide bond</keyword>
<evidence type="ECO:0000256" key="2">
    <source>
        <dbReference type="ARBA" id="ARBA00008234"/>
    </source>
</evidence>
<protein>
    <recommendedName>
        <fullName evidence="12">Sphingomyelin phosphodiesterase</fullName>
        <ecNumber evidence="12">3.1.4.12</ecNumber>
    </recommendedName>
</protein>
<feature type="disulfide bond" evidence="14">
    <location>
        <begin position="72"/>
        <end position="83"/>
    </location>
</feature>
<keyword evidence="7 13" id="KW-0862">Zinc</keyword>
<comment type="subcellular location">
    <subcellularLocation>
        <location evidence="1">Secreted</location>
    </subcellularLocation>
</comment>
<dbReference type="PROSITE" id="PS50015">
    <property type="entry name" value="SAP_B"/>
    <property type="match status" value="1"/>
</dbReference>
<dbReference type="Proteomes" id="UP000789390">
    <property type="component" value="Unassembled WGS sequence"/>
</dbReference>
<feature type="domain" description="Saposin B-type" evidence="16">
    <location>
        <begin position="37"/>
        <end position="121"/>
    </location>
</feature>
<proteinExistence type="inferred from homology"/>
<dbReference type="InterPro" id="IPR029052">
    <property type="entry name" value="Metallo-depent_PP-like"/>
</dbReference>
<feature type="signal peptide" evidence="15">
    <location>
        <begin position="1"/>
        <end position="19"/>
    </location>
</feature>
<feature type="binding site" evidence="13">
    <location>
        <position position="416"/>
    </location>
    <ligand>
        <name>Zn(2+)</name>
        <dbReference type="ChEBI" id="CHEBI:29105"/>
        <label>1</label>
    </ligand>
</feature>
<feature type="binding site" evidence="13">
    <location>
        <position position="380"/>
    </location>
    <ligand>
        <name>Zn(2+)</name>
        <dbReference type="ChEBI" id="CHEBI:29105"/>
        <label>2</label>
    </ligand>
</feature>
<dbReference type="GO" id="GO:0061750">
    <property type="term" value="F:acid sphingomyelin phosphodiesterase activity"/>
    <property type="evidence" value="ECO:0007669"/>
    <property type="project" value="TreeGrafter"/>
</dbReference>
<feature type="disulfide bond" evidence="14">
    <location>
        <begin position="44"/>
        <end position="108"/>
    </location>
</feature>
<evidence type="ECO:0000259" key="16">
    <source>
        <dbReference type="PROSITE" id="PS50015"/>
    </source>
</evidence>
<dbReference type="InterPro" id="IPR041805">
    <property type="entry name" value="ASMase/PPN1_MPP"/>
</dbReference>
<feature type="binding site" evidence="13">
    <location>
        <position position="159"/>
    </location>
    <ligand>
        <name>Zn(2+)</name>
        <dbReference type="ChEBI" id="CHEBI:29105"/>
        <label>1</label>
    </ligand>
</feature>
<dbReference type="CDD" id="cd00842">
    <property type="entry name" value="MPP_ASMase"/>
    <property type="match status" value="1"/>
</dbReference>
<comment type="cofactor">
    <cofactor evidence="13">
        <name>Zn(2+)</name>
        <dbReference type="ChEBI" id="CHEBI:29105"/>
    </cofactor>
    <text evidence="13">Binds 2 Zn(2+) ions per subunit.</text>
</comment>
<gene>
    <name evidence="17" type="ORF">DGAL_LOCUS14522</name>
</gene>
<dbReference type="PANTHER" id="PTHR10340:SF29">
    <property type="entry name" value="SPHINGOMYELIN PHOSPHODIESTERASE"/>
    <property type="match status" value="1"/>
</dbReference>
<dbReference type="EC" id="3.1.4.12" evidence="12"/>
<feature type="binding site" evidence="13">
    <location>
        <position position="414"/>
    </location>
    <ligand>
        <name>Zn(2+)</name>
        <dbReference type="ChEBI" id="CHEBI:29105"/>
        <label>2</label>
    </ligand>
</feature>
<evidence type="ECO:0000256" key="8">
    <source>
        <dbReference type="ARBA" id="ARBA00023157"/>
    </source>
</evidence>
<name>A0A8J2RYS4_9CRUS</name>
<dbReference type="InterPro" id="IPR011001">
    <property type="entry name" value="Saposin-like"/>
</dbReference>
<feature type="disulfide bond" evidence="14">
    <location>
        <begin position="545"/>
        <end position="549"/>
    </location>
</feature>
<sequence>MKIYLLVFGLIICLSGFSAAPMALTEYSLVETKTEKGLVSCALCNSIISDIFLGFENGQTDEEISAGIGQRCETLNLYNYKVCYGTAFIAMPTIRYIYSLGVVEGNICGMLLQTGNCGFSDPGLLEWSVTPSSIPKPPITEPALPPDGSPTLKVLHLSDIHWDPEYLEGSNAVCGDPLCCRASSGEIVNDTDAAGYWGDRRGCDLPWRTIESAVSHMAQQHSDAAYIIWTGDLTPHDTWSTDKDENLMIIDRLMTLMQQYFPEVPLYPTLGNHESHPVNTFAPPEITDVDFNTAWLYDEADRQWARWLPAEVSSTIRYGGFYTALAQPGLRIVSMNMNYCYIFNYWTYYKSQDPASILTWLNQVLEDAELAGEKVHILSHIPPGNGDCWTIFSREFAKIINRFESTVAAQFYGHTHNDEYKIFYDFVELDRAVNVAFVAPSLTTSSDLNPGYRTYTIDGPRPGSTWAVLDHSTWIMNLTVANAQDPSINPVWFELYQAKRDYALTDLNPRSMDVFYQRLVTDDALFQIYFEHYYKMADERLEEGCDAECRTKLLCFIVTTDPLDQSRCQNIRRQLLSQHPEF</sequence>
<feature type="binding site" evidence="13">
    <location>
        <position position="272"/>
    </location>
    <ligand>
        <name>Zn(2+)</name>
        <dbReference type="ChEBI" id="CHEBI:29105"/>
        <label>2</label>
    </ligand>
</feature>
<evidence type="ECO:0000256" key="4">
    <source>
        <dbReference type="ARBA" id="ARBA00022723"/>
    </source>
</evidence>
<dbReference type="OrthoDB" id="282973at2759"/>
<dbReference type="InterPro" id="IPR011160">
    <property type="entry name" value="Sphingomy_PDE"/>
</dbReference>
<keyword evidence="4 13" id="KW-0479">Metal-binding</keyword>
<dbReference type="Pfam" id="PF00149">
    <property type="entry name" value="Metallophos"/>
    <property type="match status" value="1"/>
</dbReference>
<evidence type="ECO:0000256" key="10">
    <source>
        <dbReference type="ARBA" id="ARBA00023295"/>
    </source>
</evidence>
<evidence type="ECO:0000256" key="6">
    <source>
        <dbReference type="ARBA" id="ARBA00022801"/>
    </source>
</evidence>
<feature type="disulfide bond" evidence="14">
    <location>
        <begin position="180"/>
        <end position="203"/>
    </location>
</feature>
<feature type="binding site" evidence="13">
    <location>
        <position position="161"/>
    </location>
    <ligand>
        <name>Zn(2+)</name>
        <dbReference type="ChEBI" id="CHEBI:29105"/>
        <label>1</label>
    </ligand>
</feature>
<keyword evidence="6 12" id="KW-0378">Hydrolase</keyword>
<dbReference type="Pfam" id="PF19272">
    <property type="entry name" value="ASMase_C"/>
    <property type="match status" value="1"/>
</dbReference>
<comment type="caution">
    <text evidence="17">The sequence shown here is derived from an EMBL/GenBank/DDBJ whole genome shotgun (WGS) entry which is preliminary data.</text>
</comment>
<evidence type="ECO:0000256" key="9">
    <source>
        <dbReference type="ARBA" id="ARBA00023180"/>
    </source>
</evidence>
<feature type="chain" id="PRO_5035173837" description="Sphingomyelin phosphodiesterase" evidence="15">
    <location>
        <begin position="20"/>
        <end position="582"/>
    </location>
</feature>
<keyword evidence="18" id="KW-1185">Reference proteome</keyword>
<evidence type="ECO:0000256" key="5">
    <source>
        <dbReference type="ARBA" id="ARBA00022729"/>
    </source>
</evidence>
<evidence type="ECO:0000256" key="14">
    <source>
        <dbReference type="PIRSR" id="PIRSR000948-2"/>
    </source>
</evidence>
<evidence type="ECO:0000256" key="12">
    <source>
        <dbReference type="PIRNR" id="PIRNR000948"/>
    </source>
</evidence>
<dbReference type="EMBL" id="CAKKLH010000308">
    <property type="protein sequence ID" value="CAH0110914.1"/>
    <property type="molecule type" value="Genomic_DNA"/>
</dbReference>
<comment type="function">
    <text evidence="12">Converts sphingomyelin to ceramide.</text>
</comment>
<dbReference type="InterPro" id="IPR008139">
    <property type="entry name" value="SaposinB_dom"/>
</dbReference>
<evidence type="ECO:0000256" key="15">
    <source>
        <dbReference type="SAM" id="SignalP"/>
    </source>
</evidence>
<dbReference type="PIRSF" id="PIRSF000948">
    <property type="entry name" value="Sphingomy_PDE"/>
    <property type="match status" value="1"/>
</dbReference>
<keyword evidence="10 12" id="KW-0326">Glycosidase</keyword>
<evidence type="ECO:0000313" key="18">
    <source>
        <dbReference type="Proteomes" id="UP000789390"/>
    </source>
</evidence>
<feature type="binding site" evidence="13">
    <location>
        <position position="232"/>
    </location>
    <ligand>
        <name>Zn(2+)</name>
        <dbReference type="ChEBI" id="CHEBI:29105"/>
        <label>1</label>
    </ligand>
</feature>
<feature type="disulfide bond" evidence="14">
    <location>
        <begin position="174"/>
        <end position="179"/>
    </location>
</feature>
<comment type="similarity">
    <text evidence="2 12">Belongs to the acid sphingomyelinase family.</text>
</comment>
<feature type="disulfide bond" evidence="14">
    <location>
        <begin position="340"/>
        <end position="388"/>
    </location>
</feature>
<dbReference type="SUPFAM" id="SSF47862">
    <property type="entry name" value="Saposin"/>
    <property type="match status" value="1"/>
</dbReference>
<dbReference type="GO" id="GO:0046513">
    <property type="term" value="P:ceramide biosynthetic process"/>
    <property type="evidence" value="ECO:0007669"/>
    <property type="project" value="TreeGrafter"/>
</dbReference>
<feature type="disulfide bond" evidence="14">
    <location>
        <begin position="41"/>
        <end position="117"/>
    </location>
</feature>
<evidence type="ECO:0000256" key="1">
    <source>
        <dbReference type="ARBA" id="ARBA00004613"/>
    </source>
</evidence>
<evidence type="ECO:0000256" key="3">
    <source>
        <dbReference type="ARBA" id="ARBA00022525"/>
    </source>
</evidence>
<keyword evidence="3" id="KW-0964">Secreted</keyword>
<dbReference type="FunFam" id="3.60.21.10:FF:000055">
    <property type="entry name" value="Sphingomyelin phosphodiesterase"/>
    <property type="match status" value="1"/>
</dbReference>
<feature type="binding site" evidence="13">
    <location>
        <position position="232"/>
    </location>
    <ligand>
        <name>Zn(2+)</name>
        <dbReference type="ChEBI" id="CHEBI:29105"/>
        <label>2</label>
    </ligand>
</feature>
<dbReference type="PANTHER" id="PTHR10340">
    <property type="entry name" value="SPHINGOMYELIN PHOSPHODIESTERASE"/>
    <property type="match status" value="1"/>
</dbReference>
<keyword evidence="9" id="KW-0325">Glycoprotein</keyword>
<dbReference type="AlphaFoldDB" id="A0A8J2RYS4"/>
<reference evidence="17" key="1">
    <citation type="submission" date="2021-11" db="EMBL/GenBank/DDBJ databases">
        <authorList>
            <person name="Schell T."/>
        </authorList>
    </citation>
    <scope>NUCLEOTIDE SEQUENCE</scope>
    <source>
        <strain evidence="17">M5</strain>
    </source>
</reference>
<dbReference type="Gene3D" id="3.60.21.10">
    <property type="match status" value="1"/>
</dbReference>
<dbReference type="GO" id="GO:0046872">
    <property type="term" value="F:metal ion binding"/>
    <property type="evidence" value="ECO:0007669"/>
    <property type="project" value="UniProtKB-KW"/>
</dbReference>
<dbReference type="InterPro" id="IPR045473">
    <property type="entry name" value="ASM_C"/>
</dbReference>
<dbReference type="GO" id="GO:0016798">
    <property type="term" value="F:hydrolase activity, acting on glycosyl bonds"/>
    <property type="evidence" value="ECO:0007669"/>
    <property type="project" value="UniProtKB-KW"/>
</dbReference>
<evidence type="ECO:0000256" key="13">
    <source>
        <dbReference type="PIRSR" id="PIRSR000948-1"/>
    </source>
</evidence>
<dbReference type="GO" id="GO:0005615">
    <property type="term" value="C:extracellular space"/>
    <property type="evidence" value="ECO:0007669"/>
    <property type="project" value="TreeGrafter"/>
</dbReference>
<dbReference type="FunFam" id="3.60.21.10:FF:000092">
    <property type="entry name" value="Sphingomyelin phosphodiesterase"/>
    <property type="match status" value="1"/>
</dbReference>
<dbReference type="GO" id="GO:0006685">
    <property type="term" value="P:sphingomyelin catabolic process"/>
    <property type="evidence" value="ECO:0007669"/>
    <property type="project" value="UniProtKB-UniRule"/>
</dbReference>
<organism evidence="17 18">
    <name type="scientific">Daphnia galeata</name>
    <dbReference type="NCBI Taxonomy" id="27404"/>
    <lineage>
        <taxon>Eukaryota</taxon>
        <taxon>Metazoa</taxon>
        <taxon>Ecdysozoa</taxon>
        <taxon>Arthropoda</taxon>
        <taxon>Crustacea</taxon>
        <taxon>Branchiopoda</taxon>
        <taxon>Diplostraca</taxon>
        <taxon>Cladocera</taxon>
        <taxon>Anomopoda</taxon>
        <taxon>Daphniidae</taxon>
        <taxon>Daphnia</taxon>
    </lineage>
</organism>
<dbReference type="GO" id="GO:0005764">
    <property type="term" value="C:lysosome"/>
    <property type="evidence" value="ECO:0007669"/>
    <property type="project" value="TreeGrafter"/>
</dbReference>
<evidence type="ECO:0000313" key="17">
    <source>
        <dbReference type="EMBL" id="CAH0110914.1"/>
    </source>
</evidence>
<comment type="catalytic activity">
    <reaction evidence="11">
        <text>a sphingomyelin + H2O = phosphocholine + an N-acylsphing-4-enine + H(+)</text>
        <dbReference type="Rhea" id="RHEA:19253"/>
        <dbReference type="ChEBI" id="CHEBI:15377"/>
        <dbReference type="ChEBI" id="CHEBI:15378"/>
        <dbReference type="ChEBI" id="CHEBI:17636"/>
        <dbReference type="ChEBI" id="CHEBI:52639"/>
        <dbReference type="ChEBI" id="CHEBI:295975"/>
        <dbReference type="EC" id="3.1.4.12"/>
    </reaction>
    <physiologicalReaction direction="left-to-right" evidence="11">
        <dbReference type="Rhea" id="RHEA:19254"/>
    </physiologicalReaction>
</comment>
<evidence type="ECO:0000256" key="11">
    <source>
        <dbReference type="ARBA" id="ARBA00047268"/>
    </source>
</evidence>
<dbReference type="SUPFAM" id="SSF56300">
    <property type="entry name" value="Metallo-dependent phosphatases"/>
    <property type="match status" value="1"/>
</dbReference>